<dbReference type="Proteomes" id="UP001596023">
    <property type="component" value="Unassembled WGS sequence"/>
</dbReference>
<evidence type="ECO:0000313" key="3">
    <source>
        <dbReference type="Proteomes" id="UP001596023"/>
    </source>
</evidence>
<feature type="non-terminal residue" evidence="2">
    <location>
        <position position="1"/>
    </location>
</feature>
<keyword evidence="3" id="KW-1185">Reference proteome</keyword>
<dbReference type="InterPro" id="IPR011871">
    <property type="entry name" value="Fib_succ_major"/>
</dbReference>
<dbReference type="EMBL" id="JBHSGN010000029">
    <property type="protein sequence ID" value="MFC4672835.1"/>
    <property type="molecule type" value="Genomic_DNA"/>
</dbReference>
<name>A0ABV9KRN2_9BACT</name>
<dbReference type="Pfam" id="PF09603">
    <property type="entry name" value="Fib_succ_major"/>
    <property type="match status" value="1"/>
</dbReference>
<proteinExistence type="predicted"/>
<comment type="caution">
    <text evidence="2">The sequence shown here is derived from an EMBL/GenBank/DDBJ whole genome shotgun (WGS) entry which is preliminary data.</text>
</comment>
<evidence type="ECO:0000313" key="2">
    <source>
        <dbReference type="EMBL" id="MFC4672835.1"/>
    </source>
</evidence>
<accession>A0ABV9KRN2</accession>
<organism evidence="2 3">
    <name type="scientific">Dysgonomonas termitidis</name>
    <dbReference type="NCBI Taxonomy" id="1516126"/>
    <lineage>
        <taxon>Bacteria</taxon>
        <taxon>Pseudomonadati</taxon>
        <taxon>Bacteroidota</taxon>
        <taxon>Bacteroidia</taxon>
        <taxon>Bacteroidales</taxon>
        <taxon>Dysgonomonadaceae</taxon>
        <taxon>Dysgonomonas</taxon>
    </lineage>
</organism>
<reference evidence="3" key="1">
    <citation type="journal article" date="2019" name="Int. J. Syst. Evol. Microbiol.">
        <title>The Global Catalogue of Microorganisms (GCM) 10K type strain sequencing project: providing services to taxonomists for standard genome sequencing and annotation.</title>
        <authorList>
            <consortium name="The Broad Institute Genomics Platform"/>
            <consortium name="The Broad Institute Genome Sequencing Center for Infectious Disease"/>
            <person name="Wu L."/>
            <person name="Ma J."/>
        </authorList>
    </citation>
    <scope>NUCLEOTIDE SEQUENCE [LARGE SCALE GENOMIC DNA]</scope>
    <source>
        <strain evidence="3">CCUG 66188</strain>
    </source>
</reference>
<gene>
    <name evidence="2" type="ORF">ACFO6W_03920</name>
</gene>
<evidence type="ECO:0000259" key="1">
    <source>
        <dbReference type="Pfam" id="PF09603"/>
    </source>
</evidence>
<protein>
    <submittedName>
        <fullName evidence="2">FISUMP domain-containing protein</fullName>
    </submittedName>
</protein>
<dbReference type="RefSeq" id="WP_379994047.1">
    <property type="nucleotide sequence ID" value="NZ_JBHSGN010000029.1"/>
</dbReference>
<feature type="domain" description="Fibrobacter succinogenes major paralogous" evidence="1">
    <location>
        <begin position="91"/>
        <end position="349"/>
    </location>
</feature>
<sequence>IKLKLIKNNHPICLDFNWKDNYDKEHVGLMVYNTNNCINAVTADGTGAYIWNGQRWVSLFDETSSLTSGVQVHVDQDGNQFYSGDFGNAGRWMLYNLRARKYADGTPLPDSPKLDFSSNEPMWLYPMPDGGDGMDDKWVKDYEPLGLMYNGYAAFGGHKLNSIDQSQIAGETPGPDEVESVGTGRIQGICPNGWHIPSDREWNQLEKVIYNNREKYSNYILTDTPFSPAIWNSDWETQSPYPPTWTRGSDSSNRHNLAMIAPCQTSVLGNTLKSKPTTKGGFYVILAGRITTAPVKTINFGNEGNLVSSSLVNTAGFGNPSMYTRNFYSNSNKVRRSLLMYEMYVSVRCKKDVP</sequence>